<accession>A0ABS7TEW1</accession>
<feature type="transmembrane region" description="Helical" evidence="1">
    <location>
        <begin position="248"/>
        <end position="266"/>
    </location>
</feature>
<keyword evidence="3" id="KW-1185">Reference proteome</keyword>
<feature type="transmembrane region" description="Helical" evidence="1">
    <location>
        <begin position="147"/>
        <end position="175"/>
    </location>
</feature>
<dbReference type="RefSeq" id="WP_223628861.1">
    <property type="nucleotide sequence ID" value="NZ_JAIQDJ010000003.1"/>
</dbReference>
<reference evidence="2" key="1">
    <citation type="submission" date="2021-09" db="EMBL/GenBank/DDBJ databases">
        <authorList>
            <person name="Wu T."/>
            <person name="Guo S.Z."/>
        </authorList>
    </citation>
    <scope>NUCLEOTIDE SEQUENCE</scope>
    <source>
        <strain evidence="2">RSS-23</strain>
    </source>
</reference>
<comment type="caution">
    <text evidence="2">The sequence shown here is derived from an EMBL/GenBank/DDBJ whole genome shotgun (WGS) entry which is preliminary data.</text>
</comment>
<proteinExistence type="predicted"/>
<dbReference type="Proteomes" id="UP001430290">
    <property type="component" value="Unassembled WGS sequence"/>
</dbReference>
<evidence type="ECO:0000313" key="2">
    <source>
        <dbReference type="EMBL" id="MBZ4186285.1"/>
    </source>
</evidence>
<keyword evidence="1" id="KW-1133">Transmembrane helix</keyword>
<feature type="transmembrane region" description="Helical" evidence="1">
    <location>
        <begin position="205"/>
        <end position="227"/>
    </location>
</feature>
<protein>
    <submittedName>
        <fullName evidence="2">DUF4129 domain-containing protein</fullName>
    </submittedName>
</protein>
<keyword evidence="1" id="KW-0472">Membrane</keyword>
<keyword evidence="1" id="KW-0812">Transmembrane</keyword>
<evidence type="ECO:0000313" key="3">
    <source>
        <dbReference type="Proteomes" id="UP001430290"/>
    </source>
</evidence>
<organism evidence="2 3">
    <name type="scientific">Thermomonas beijingensis</name>
    <dbReference type="NCBI Taxonomy" id="2872701"/>
    <lineage>
        <taxon>Bacteria</taxon>
        <taxon>Pseudomonadati</taxon>
        <taxon>Pseudomonadota</taxon>
        <taxon>Gammaproteobacteria</taxon>
        <taxon>Lysobacterales</taxon>
        <taxon>Lysobacteraceae</taxon>
        <taxon>Thermomonas</taxon>
    </lineage>
</organism>
<name>A0ABS7TEW1_9GAMM</name>
<feature type="transmembrane region" description="Helical" evidence="1">
    <location>
        <begin position="351"/>
        <end position="371"/>
    </location>
</feature>
<sequence length="502" mass="55828">MRAEQLRVELYPRSQWEAMELGIALVRMHARAIWLPWLVLSLPLFALLNALCLWLGQVWWAALLLWWLKPVFDRIPLYVLSRAVFGDAPALRETLQAQWGWGWRPMWGYLSWRRLGPARALLLPVDLLEGGVRVADRRRVIGGAARGTAALLTWVCANFELVLVLAALALALMFVPVELLSESAKAAWALIADDPPGWVQVLLNALTWLATSVIEPFYVGAGFGLYLDRRTRLEAWDVEIGLRRMRTRLTSAFSVLACAGVLALALPHTAGAVTPATTVARENTLAKVFPRIQQDPDFAHAVQATKHDPLLHPQRTQTVWVPIKKGQAPGKPKQPAWLQAIAKVIALLGEYGLWLVMALLVGLLLATWGRWWPWLRGMSKPPAVVPSPVCSEADTDAAALPVDIVGSARMLWQQGRCRRALALLYRGSVETMMTQAGVVLVPGATEADCLRAARAWPDMQARDTFIGMVRIWQYAAYAEQLPDTDTFDALLQRLAGSFGWRT</sequence>
<gene>
    <name evidence="2" type="ORF">K7B09_08120</name>
</gene>
<dbReference type="EMBL" id="JAIQDJ010000003">
    <property type="protein sequence ID" value="MBZ4186285.1"/>
    <property type="molecule type" value="Genomic_DNA"/>
</dbReference>
<evidence type="ECO:0000256" key="1">
    <source>
        <dbReference type="SAM" id="Phobius"/>
    </source>
</evidence>